<dbReference type="InterPro" id="IPR009959">
    <property type="entry name" value="Cyclase_SnoaL-like"/>
</dbReference>
<reference evidence="2 3" key="1">
    <citation type="submission" date="2019-02" db="EMBL/GenBank/DDBJ databases">
        <title>Pedobacter kyonggii whole genome sequence analysis.</title>
        <authorList>
            <person name="Dahal R.H."/>
        </authorList>
    </citation>
    <scope>NUCLEOTIDE SEQUENCE [LARGE SCALE GENOMIC DNA]</scope>
    <source>
        <strain evidence="2 3">K-4-11-1</strain>
    </source>
</reference>
<dbReference type="InterPro" id="IPR011008">
    <property type="entry name" value="Dimeric_a/b-barrel"/>
</dbReference>
<name>A0A4Q9HFC5_9SPHI</name>
<dbReference type="OrthoDB" id="9182871at2"/>
<dbReference type="Gene3D" id="3.10.450.50">
    <property type="match status" value="1"/>
</dbReference>
<keyword evidence="3" id="KW-1185">Reference proteome</keyword>
<dbReference type="Pfam" id="PF03992">
    <property type="entry name" value="ABM"/>
    <property type="match status" value="1"/>
</dbReference>
<dbReference type="Gene3D" id="3.30.70.100">
    <property type="match status" value="1"/>
</dbReference>
<evidence type="ECO:0000313" key="3">
    <source>
        <dbReference type="Proteomes" id="UP000291819"/>
    </source>
</evidence>
<dbReference type="GO" id="GO:0030638">
    <property type="term" value="P:polyketide metabolic process"/>
    <property type="evidence" value="ECO:0007669"/>
    <property type="project" value="InterPro"/>
</dbReference>
<dbReference type="Pfam" id="PF07366">
    <property type="entry name" value="SnoaL"/>
    <property type="match status" value="1"/>
</dbReference>
<dbReference type="Proteomes" id="UP000291819">
    <property type="component" value="Unassembled WGS sequence"/>
</dbReference>
<dbReference type="SUPFAM" id="SSF54427">
    <property type="entry name" value="NTF2-like"/>
    <property type="match status" value="1"/>
</dbReference>
<evidence type="ECO:0000313" key="2">
    <source>
        <dbReference type="EMBL" id="TBO43654.1"/>
    </source>
</evidence>
<accession>A0A4Q9HFC5</accession>
<comment type="caution">
    <text evidence="2">The sequence shown here is derived from an EMBL/GenBank/DDBJ whole genome shotgun (WGS) entry which is preliminary data.</text>
</comment>
<sequence length="285" mass="32879">MTSILRITFALCTVIMCKQNSFSQVTNRSLEKSNKMDNTKQKELIYFLYDTVFLKKRYEKLSELISPDYINQFGAKGAAGFQETIFELTKAFPDAQWEVNEIIADGNKVVVKQKFSGTHKNQFQNIPPTNRAVSVDGIVTYEFKNGKITGSQIQTDRLGFLQQLGVLPIDLANLSNKKENGDEIHFIDKFSVPKASVEEFVERMNYNRVFIKTLPGFISDQVFEQKDNEGNLVIITIAVWENQDKLNQAKTTVQTEYKRIAFNPVEFYKRLNIKMERGQYSKFKE</sequence>
<proteinExistence type="predicted"/>
<gene>
    <name evidence="2" type="ORF">EYS08_06810</name>
</gene>
<dbReference type="InterPro" id="IPR007138">
    <property type="entry name" value="ABM_dom"/>
</dbReference>
<protein>
    <recommendedName>
        <fullName evidence="1">ABM domain-containing protein</fullName>
    </recommendedName>
</protein>
<feature type="domain" description="ABM" evidence="1">
    <location>
        <begin position="189"/>
        <end position="249"/>
    </location>
</feature>
<evidence type="ECO:0000259" key="1">
    <source>
        <dbReference type="Pfam" id="PF03992"/>
    </source>
</evidence>
<dbReference type="SUPFAM" id="SSF54909">
    <property type="entry name" value="Dimeric alpha+beta barrel"/>
    <property type="match status" value="1"/>
</dbReference>
<dbReference type="AlphaFoldDB" id="A0A4Q9HFC5"/>
<organism evidence="2 3">
    <name type="scientific">Pedobacter kyonggii</name>
    <dbReference type="NCBI Taxonomy" id="1926871"/>
    <lineage>
        <taxon>Bacteria</taxon>
        <taxon>Pseudomonadati</taxon>
        <taxon>Bacteroidota</taxon>
        <taxon>Sphingobacteriia</taxon>
        <taxon>Sphingobacteriales</taxon>
        <taxon>Sphingobacteriaceae</taxon>
        <taxon>Pedobacter</taxon>
    </lineage>
</organism>
<dbReference type="InterPro" id="IPR032710">
    <property type="entry name" value="NTF2-like_dom_sf"/>
</dbReference>
<dbReference type="EMBL" id="SIXF01000004">
    <property type="protein sequence ID" value="TBO43654.1"/>
    <property type="molecule type" value="Genomic_DNA"/>
</dbReference>
<dbReference type="PANTHER" id="PTHR38436">
    <property type="entry name" value="POLYKETIDE CYCLASE SNOAL-LIKE DOMAIN"/>
    <property type="match status" value="1"/>
</dbReference>
<dbReference type="PANTHER" id="PTHR38436:SF1">
    <property type="entry name" value="ESTER CYCLASE"/>
    <property type="match status" value="1"/>
</dbReference>